<evidence type="ECO:0000256" key="2">
    <source>
        <dbReference type="ARBA" id="ARBA00005372"/>
    </source>
</evidence>
<comment type="similarity">
    <text evidence="2">Belongs to the fgaFS/easG family.</text>
</comment>
<evidence type="ECO:0000256" key="3">
    <source>
        <dbReference type="ARBA" id="ARBA00022589"/>
    </source>
</evidence>
<dbReference type="InterPro" id="IPR019901">
    <property type="entry name" value="Ergot_alkaloid_biosynthesis"/>
</dbReference>
<comment type="caution">
    <text evidence="5">The sequence shown here is derived from an EMBL/GenBank/DDBJ whole genome shotgun (WGS) entry which is preliminary data.</text>
</comment>
<evidence type="ECO:0000256" key="1">
    <source>
        <dbReference type="ARBA" id="ARBA00005107"/>
    </source>
</evidence>
<reference evidence="5 6" key="1">
    <citation type="submission" date="2024-02" db="EMBL/GenBank/DDBJ databases">
        <title>A draft genome for the cacao thread blight pathogen Marasmius crinis-equi.</title>
        <authorList>
            <person name="Cohen S.P."/>
            <person name="Baruah I.K."/>
            <person name="Amoako-Attah I."/>
            <person name="Bukari Y."/>
            <person name="Meinhardt L.W."/>
            <person name="Bailey B.A."/>
        </authorList>
    </citation>
    <scope>NUCLEOTIDE SEQUENCE [LARGE SCALE GENOMIC DNA]</scope>
    <source>
        <strain evidence="5 6">GH-76</strain>
    </source>
</reference>
<proteinExistence type="inferred from homology"/>
<dbReference type="InterPro" id="IPR051604">
    <property type="entry name" value="Ergot_Alk_Oxidoreductase"/>
</dbReference>
<dbReference type="PANTHER" id="PTHR43162:SF1">
    <property type="entry name" value="PRESTALK A DIFFERENTIATION PROTEIN A"/>
    <property type="match status" value="1"/>
</dbReference>
<dbReference type="EMBL" id="JBAHYK010000206">
    <property type="protein sequence ID" value="KAL0576715.1"/>
    <property type="molecule type" value="Genomic_DNA"/>
</dbReference>
<dbReference type="Proteomes" id="UP001465976">
    <property type="component" value="Unassembled WGS sequence"/>
</dbReference>
<dbReference type="PANTHER" id="PTHR43162">
    <property type="match status" value="1"/>
</dbReference>
<dbReference type="NCBIfam" id="TIGR03649">
    <property type="entry name" value="ergot_EASG"/>
    <property type="match status" value="1"/>
</dbReference>
<evidence type="ECO:0000256" key="4">
    <source>
        <dbReference type="ARBA" id="ARBA00023002"/>
    </source>
</evidence>
<evidence type="ECO:0000313" key="6">
    <source>
        <dbReference type="Proteomes" id="UP001465976"/>
    </source>
</evidence>
<evidence type="ECO:0000313" key="5">
    <source>
        <dbReference type="EMBL" id="KAL0576715.1"/>
    </source>
</evidence>
<keyword evidence="3" id="KW-0017">Alkaloid metabolism</keyword>
<dbReference type="Gene3D" id="3.90.25.10">
    <property type="entry name" value="UDP-galactose 4-epimerase, domain 1"/>
    <property type="match status" value="1"/>
</dbReference>
<dbReference type="InterPro" id="IPR036291">
    <property type="entry name" value="NAD(P)-bd_dom_sf"/>
</dbReference>
<accession>A0ABR3FN57</accession>
<comment type="pathway">
    <text evidence="1">Alkaloid biosynthesis; ergot alkaloid biosynthesis.</text>
</comment>
<name>A0ABR3FN57_9AGAR</name>
<protein>
    <recommendedName>
        <fullName evidence="7">NAD(P)-binding domain-containing protein</fullName>
    </recommendedName>
</protein>
<keyword evidence="4" id="KW-0560">Oxidoreductase</keyword>
<dbReference type="Gene3D" id="3.40.50.720">
    <property type="entry name" value="NAD(P)-binding Rossmann-like Domain"/>
    <property type="match status" value="1"/>
</dbReference>
<keyword evidence="6" id="KW-1185">Reference proteome</keyword>
<gene>
    <name evidence="5" type="ORF">V5O48_005282</name>
</gene>
<dbReference type="SUPFAM" id="SSF51735">
    <property type="entry name" value="NAD(P)-binding Rossmann-fold domains"/>
    <property type="match status" value="1"/>
</dbReference>
<sequence length="282" mass="31552">MTILLTGGTGKTSTPLANLLRDSKIPFLLTSRRDVAEPHFVRFDWTDPSTFGNPFSKADNITAIYLVGPEIADPFIPMNEFVEFAVKEHGVKRFVLMAGSDGPGEGNQVGKVWQKLLDLGVEYCVLHGNWFMDNMSENFHTRFLTSIKEEKKIYTAAGDAKLAFISALDIARVAFRGLIDEKPHNTDYWVDGPELLSYDQVAEKLTRCLGAKVQHVKLNQDDRAKQMMGLGTPEPFARFLAGLEARFAGMPERPPSKDVEKVTGQQPQSFDSFAEEHKAIWL</sequence>
<organism evidence="5 6">
    <name type="scientific">Marasmius crinis-equi</name>
    <dbReference type="NCBI Taxonomy" id="585013"/>
    <lineage>
        <taxon>Eukaryota</taxon>
        <taxon>Fungi</taxon>
        <taxon>Dikarya</taxon>
        <taxon>Basidiomycota</taxon>
        <taxon>Agaricomycotina</taxon>
        <taxon>Agaricomycetes</taxon>
        <taxon>Agaricomycetidae</taxon>
        <taxon>Agaricales</taxon>
        <taxon>Marasmiineae</taxon>
        <taxon>Marasmiaceae</taxon>
        <taxon>Marasmius</taxon>
    </lineage>
</organism>
<evidence type="ECO:0008006" key="7">
    <source>
        <dbReference type="Google" id="ProtNLM"/>
    </source>
</evidence>